<dbReference type="AlphaFoldDB" id="A0A3E4YFS8"/>
<organism evidence="1 2">
    <name type="scientific">Agathobacter rectalis</name>
    <dbReference type="NCBI Taxonomy" id="39491"/>
    <lineage>
        <taxon>Bacteria</taxon>
        <taxon>Bacillati</taxon>
        <taxon>Bacillota</taxon>
        <taxon>Clostridia</taxon>
        <taxon>Lachnospirales</taxon>
        <taxon>Lachnospiraceae</taxon>
        <taxon>Agathobacter</taxon>
    </lineage>
</organism>
<evidence type="ECO:0000313" key="1">
    <source>
        <dbReference type="EMBL" id="RGM73371.1"/>
    </source>
</evidence>
<proteinExistence type="predicted"/>
<gene>
    <name evidence="1" type="ORF">DXB99_04440</name>
</gene>
<dbReference type="EMBL" id="QSTP01000002">
    <property type="protein sequence ID" value="RGM73371.1"/>
    <property type="molecule type" value="Genomic_DNA"/>
</dbReference>
<dbReference type="RefSeq" id="WP_117718465.1">
    <property type="nucleotide sequence ID" value="NZ_QSTP01000002.1"/>
</dbReference>
<accession>A0A3E4YFS8</accession>
<dbReference type="Proteomes" id="UP000260758">
    <property type="component" value="Unassembled WGS sequence"/>
</dbReference>
<protein>
    <submittedName>
        <fullName evidence="1">Uncharacterized protein</fullName>
    </submittedName>
</protein>
<comment type="caution">
    <text evidence="1">The sequence shown here is derived from an EMBL/GenBank/DDBJ whole genome shotgun (WGS) entry which is preliminary data.</text>
</comment>
<sequence length="100" mass="11763">MRFVINGLKYDTENMEKVANVKKWYESRSQLIKAIYNNAKVGTIHDCELWKSKKGNWLLTHTEDYATKVGEAITEEEAKSLLMRYAPDDYEKRFEEIPEA</sequence>
<reference evidence="1 2" key="1">
    <citation type="submission" date="2018-08" db="EMBL/GenBank/DDBJ databases">
        <title>A genome reference for cultivated species of the human gut microbiota.</title>
        <authorList>
            <person name="Zou Y."/>
            <person name="Xue W."/>
            <person name="Luo G."/>
        </authorList>
    </citation>
    <scope>NUCLEOTIDE SEQUENCE [LARGE SCALE GENOMIC DNA]</scope>
    <source>
        <strain evidence="1 2">OM07-13</strain>
    </source>
</reference>
<name>A0A3E4YFS8_9FIRM</name>
<evidence type="ECO:0000313" key="2">
    <source>
        <dbReference type="Proteomes" id="UP000260758"/>
    </source>
</evidence>